<dbReference type="Gene3D" id="3.40.50.620">
    <property type="entry name" value="HUPs"/>
    <property type="match status" value="2"/>
</dbReference>
<dbReference type="Proteomes" id="UP000028058">
    <property type="component" value="Unassembled WGS sequence"/>
</dbReference>
<name>A0A3R7HZI0_9ACTN</name>
<dbReference type="InterPro" id="IPR006015">
    <property type="entry name" value="Universal_stress_UspA"/>
</dbReference>
<accession>A0A3R7HZI0</accession>
<dbReference type="InterPro" id="IPR006016">
    <property type="entry name" value="UspA"/>
</dbReference>
<dbReference type="OrthoDB" id="3865341at2"/>
<organism evidence="3 4">
    <name type="scientific">Streptomyces xinghaiensis</name>
    <dbReference type="NCBI Taxonomy" id="1038928"/>
    <lineage>
        <taxon>Bacteria</taxon>
        <taxon>Bacillati</taxon>
        <taxon>Actinomycetota</taxon>
        <taxon>Actinomycetes</taxon>
        <taxon>Kitasatosporales</taxon>
        <taxon>Streptomycetaceae</taxon>
        <taxon>Streptomyces</taxon>
    </lineage>
</organism>
<dbReference type="RefSeq" id="WP_063831816.1">
    <property type="nucleotide sequence ID" value="NZ_CP134822.1"/>
</dbReference>
<feature type="domain" description="UspA" evidence="2">
    <location>
        <begin position="6"/>
        <end position="135"/>
    </location>
</feature>
<dbReference type="EMBL" id="JNAD02000023">
    <property type="protein sequence ID" value="RKM90733.1"/>
    <property type="molecule type" value="Genomic_DNA"/>
</dbReference>
<dbReference type="Pfam" id="PF00582">
    <property type="entry name" value="Usp"/>
    <property type="match status" value="2"/>
</dbReference>
<evidence type="ECO:0000259" key="2">
    <source>
        <dbReference type="Pfam" id="PF00582"/>
    </source>
</evidence>
<evidence type="ECO:0000256" key="1">
    <source>
        <dbReference type="ARBA" id="ARBA00008791"/>
    </source>
</evidence>
<reference evidence="3 4" key="1">
    <citation type="journal article" date="2014" name="Genome Announc.">
        <title>Draft Genome Sequence of Streptomyces fradiae ATCC 19609, a Strain Highly Sensitive to Antibiotics.</title>
        <authorList>
            <person name="Bekker O.B."/>
            <person name="Klimina K.M."/>
            <person name="Vatlin A.A."/>
            <person name="Zakharevich N.V."/>
            <person name="Kasianov A.S."/>
            <person name="Danilenko V.N."/>
        </authorList>
    </citation>
    <scope>NUCLEOTIDE SEQUENCE [LARGE SCALE GENOMIC DNA]</scope>
    <source>
        <strain evidence="3 4">ATCC 19609</strain>
    </source>
</reference>
<comment type="caution">
    <text evidence="3">The sequence shown here is derived from an EMBL/GenBank/DDBJ whole genome shotgun (WGS) entry which is preliminary data.</text>
</comment>
<dbReference type="SUPFAM" id="SSF52402">
    <property type="entry name" value="Adenine nucleotide alpha hydrolases-like"/>
    <property type="match status" value="2"/>
</dbReference>
<gene>
    <name evidence="3" type="ORF">SFRA_031520</name>
</gene>
<protein>
    <submittedName>
        <fullName evidence="3">Universal stress protein</fullName>
    </submittedName>
</protein>
<feature type="domain" description="UspA" evidence="2">
    <location>
        <begin position="147"/>
        <end position="284"/>
    </location>
</feature>
<dbReference type="InterPro" id="IPR014729">
    <property type="entry name" value="Rossmann-like_a/b/a_fold"/>
</dbReference>
<dbReference type="PANTHER" id="PTHR46268">
    <property type="entry name" value="STRESS RESPONSE PROTEIN NHAX"/>
    <property type="match status" value="1"/>
</dbReference>
<proteinExistence type="inferred from homology"/>
<sequence length="299" mass="31674">MPSHMVVVGIDGSPQSMAAADWAALEARRTGRPLRLVHAWHPLATDADYPLHAESRHRWVENRLSAVHQTLAERFPGLRIEVERVAEAPVKVLLAEEAELLVLGSRGLSGMSGHLLGSVSLSVIARTARPVVLVRADFDGRAEESGTVVLGLDLRHYGTAPIDFAFRAAAARGASLLVVHAWNPKLVYGYASAPLDEELTAELQEREERSLTGVLAPWRAKYPEVAVTGRVTAGSAGRVLIEAAGGAGLLVTGHQLDHPGHSSRIGHVTHGVLHHAACPVAVVPHDGAPDGDRDGGPAA</sequence>
<comment type="similarity">
    <text evidence="1">Belongs to the universal stress protein A family.</text>
</comment>
<dbReference type="PRINTS" id="PR01438">
    <property type="entry name" value="UNVRSLSTRESS"/>
</dbReference>
<keyword evidence="4" id="KW-1185">Reference proteome</keyword>
<evidence type="ECO:0000313" key="3">
    <source>
        <dbReference type="EMBL" id="RKM90733.1"/>
    </source>
</evidence>
<dbReference type="PANTHER" id="PTHR46268:SF6">
    <property type="entry name" value="UNIVERSAL STRESS PROTEIN UP12"/>
    <property type="match status" value="1"/>
</dbReference>
<evidence type="ECO:0000313" key="4">
    <source>
        <dbReference type="Proteomes" id="UP000028058"/>
    </source>
</evidence>
<dbReference type="AlphaFoldDB" id="A0A3R7HZI0"/>